<dbReference type="KEGG" id="cliz:G7Y31_02780"/>
<gene>
    <name evidence="2" type="ORF">G7Y31_02780</name>
</gene>
<feature type="transmembrane region" description="Helical" evidence="1">
    <location>
        <begin position="6"/>
        <end position="27"/>
    </location>
</feature>
<accession>A0A7T0KFL8</accession>
<evidence type="ECO:0000313" key="3">
    <source>
        <dbReference type="Proteomes" id="UP000594681"/>
    </source>
</evidence>
<feature type="transmembrane region" description="Helical" evidence="1">
    <location>
        <begin position="87"/>
        <end position="107"/>
    </location>
</feature>
<name>A0A7T0KFL8_9CORY</name>
<keyword evidence="1" id="KW-1133">Transmembrane helix</keyword>
<dbReference type="AlphaFoldDB" id="A0A7T0KFL8"/>
<protein>
    <submittedName>
        <fullName evidence="2">Uncharacterized protein</fullName>
    </submittedName>
</protein>
<organism evidence="2 3">
    <name type="scientific">Corynebacterium lizhenjunii</name>
    <dbReference type="NCBI Taxonomy" id="2709394"/>
    <lineage>
        <taxon>Bacteria</taxon>
        <taxon>Bacillati</taxon>
        <taxon>Actinomycetota</taxon>
        <taxon>Actinomycetes</taxon>
        <taxon>Mycobacteriales</taxon>
        <taxon>Corynebacteriaceae</taxon>
        <taxon>Corynebacterium</taxon>
    </lineage>
</organism>
<feature type="transmembrane region" description="Helical" evidence="1">
    <location>
        <begin position="39"/>
        <end position="63"/>
    </location>
</feature>
<evidence type="ECO:0000256" key="1">
    <source>
        <dbReference type="SAM" id="Phobius"/>
    </source>
</evidence>
<dbReference type="Proteomes" id="UP000594681">
    <property type="component" value="Chromosome"/>
</dbReference>
<keyword evidence="3" id="KW-1185">Reference proteome</keyword>
<sequence>MLYFPFTYIGYFAVPILFVALATWALVRHAARRGGTTAVRSAIAVGAAGLPCGLVPAVTWVLWPASTIPDGFDTAELQQDAESVERRLLACIGGIIVLCAVVIWFSVANFLQLCLFVLWLSFGISQLALFIASGGLTGALLPPPIVGMWYFLIPFLCALPVCLVLWLVKVAFRVVLPRLRAPEETARTRR</sequence>
<keyword evidence="1" id="KW-0812">Transmembrane</keyword>
<evidence type="ECO:0000313" key="2">
    <source>
        <dbReference type="EMBL" id="QPK79649.1"/>
    </source>
</evidence>
<dbReference type="RefSeq" id="WP_165008432.1">
    <property type="nucleotide sequence ID" value="NZ_CP064954.1"/>
</dbReference>
<dbReference type="EMBL" id="CP064954">
    <property type="protein sequence ID" value="QPK79649.1"/>
    <property type="molecule type" value="Genomic_DNA"/>
</dbReference>
<feature type="transmembrane region" description="Helical" evidence="1">
    <location>
        <begin position="114"/>
        <end position="136"/>
    </location>
</feature>
<proteinExistence type="predicted"/>
<keyword evidence="1" id="KW-0472">Membrane</keyword>
<reference evidence="2 3" key="1">
    <citation type="submission" date="2020-11" db="EMBL/GenBank/DDBJ databases">
        <title>Corynebacterium sp. ZJ-599.</title>
        <authorList>
            <person name="Zhou J."/>
        </authorList>
    </citation>
    <scope>NUCLEOTIDE SEQUENCE [LARGE SCALE GENOMIC DNA]</scope>
    <source>
        <strain evidence="2 3">ZJ-599</strain>
    </source>
</reference>
<feature type="transmembrane region" description="Helical" evidence="1">
    <location>
        <begin position="148"/>
        <end position="168"/>
    </location>
</feature>